<keyword evidence="3" id="KW-1185">Reference proteome</keyword>
<name>A0ABY4HDS1_9BACI</name>
<feature type="transmembrane region" description="Helical" evidence="1">
    <location>
        <begin position="31"/>
        <end position="52"/>
    </location>
</feature>
<proteinExistence type="predicted"/>
<sequence>MRKIRVILGISGSLLLCFLGIYRLLNESLSTGPLIFSIFFVIAGPISAIAMVKDYKRQKEILYRQ</sequence>
<protein>
    <submittedName>
        <fullName evidence="2">Uncharacterized protein</fullName>
    </submittedName>
</protein>
<organism evidence="2 3">
    <name type="scientific">Halobacillus amylolyticus</name>
    <dbReference type="NCBI Taxonomy" id="2932259"/>
    <lineage>
        <taxon>Bacteria</taxon>
        <taxon>Bacillati</taxon>
        <taxon>Bacillota</taxon>
        <taxon>Bacilli</taxon>
        <taxon>Bacillales</taxon>
        <taxon>Bacillaceae</taxon>
        <taxon>Halobacillus</taxon>
    </lineage>
</organism>
<reference evidence="2" key="1">
    <citation type="submission" date="2022-04" db="EMBL/GenBank/DDBJ databases">
        <title>Halobacillus sp. isolated from saltern.</title>
        <authorList>
            <person name="Won M."/>
            <person name="Lee C.-M."/>
            <person name="Woen H.-Y."/>
            <person name="Kwon S.-W."/>
        </authorList>
    </citation>
    <scope>NUCLEOTIDE SEQUENCE</scope>
    <source>
        <strain evidence="2">SSHM10-5</strain>
    </source>
</reference>
<dbReference type="Proteomes" id="UP000830326">
    <property type="component" value="Chromosome"/>
</dbReference>
<evidence type="ECO:0000256" key="1">
    <source>
        <dbReference type="SAM" id="Phobius"/>
    </source>
</evidence>
<keyword evidence="1" id="KW-0812">Transmembrane</keyword>
<keyword evidence="1" id="KW-1133">Transmembrane helix</keyword>
<gene>
    <name evidence="2" type="ORF">MUO15_04995</name>
</gene>
<dbReference type="EMBL" id="CP095075">
    <property type="protein sequence ID" value="UOR12869.1"/>
    <property type="molecule type" value="Genomic_DNA"/>
</dbReference>
<evidence type="ECO:0000313" key="3">
    <source>
        <dbReference type="Proteomes" id="UP000830326"/>
    </source>
</evidence>
<accession>A0ABY4HDS1</accession>
<evidence type="ECO:0000313" key="2">
    <source>
        <dbReference type="EMBL" id="UOR12869.1"/>
    </source>
</evidence>
<dbReference type="RefSeq" id="WP_245033991.1">
    <property type="nucleotide sequence ID" value="NZ_CP095075.1"/>
</dbReference>
<keyword evidence="1" id="KW-0472">Membrane</keyword>
<feature type="transmembrane region" description="Helical" evidence="1">
    <location>
        <begin position="7"/>
        <end position="25"/>
    </location>
</feature>